<evidence type="ECO:0000313" key="3">
    <source>
        <dbReference type="Proteomes" id="UP001157418"/>
    </source>
</evidence>
<keyword evidence="3" id="KW-1185">Reference proteome</keyword>
<dbReference type="Proteomes" id="UP001157418">
    <property type="component" value="Unassembled WGS sequence"/>
</dbReference>
<keyword evidence="1" id="KW-0812">Transmembrane</keyword>
<sequence>MALFDGPVLDNVDMATRLSSVVLSWKSRSSKELVAQKDLDYTQHKHSSLYYVLNYVLKATTIAAFARMTVEDSKKLLLPEFYPSWVIFSQRQKLSDTFLPYILPTFVLSLHFLSIFFRD</sequence>
<comment type="caution">
    <text evidence="2">The sequence shown here is derived from an EMBL/GenBank/DDBJ whole genome shotgun (WGS) entry which is preliminary data.</text>
</comment>
<keyword evidence="1" id="KW-1133">Transmembrane helix</keyword>
<feature type="transmembrane region" description="Helical" evidence="1">
    <location>
        <begin position="98"/>
        <end position="117"/>
    </location>
</feature>
<evidence type="ECO:0000256" key="1">
    <source>
        <dbReference type="SAM" id="Phobius"/>
    </source>
</evidence>
<keyword evidence="1" id="KW-0472">Membrane</keyword>
<dbReference type="EMBL" id="CAKMRJ010002223">
    <property type="protein sequence ID" value="CAH1427534.1"/>
    <property type="molecule type" value="Genomic_DNA"/>
</dbReference>
<organism evidence="2 3">
    <name type="scientific">Lactuca virosa</name>
    <dbReference type="NCBI Taxonomy" id="75947"/>
    <lineage>
        <taxon>Eukaryota</taxon>
        <taxon>Viridiplantae</taxon>
        <taxon>Streptophyta</taxon>
        <taxon>Embryophyta</taxon>
        <taxon>Tracheophyta</taxon>
        <taxon>Spermatophyta</taxon>
        <taxon>Magnoliopsida</taxon>
        <taxon>eudicotyledons</taxon>
        <taxon>Gunneridae</taxon>
        <taxon>Pentapetalae</taxon>
        <taxon>asterids</taxon>
        <taxon>campanulids</taxon>
        <taxon>Asterales</taxon>
        <taxon>Asteraceae</taxon>
        <taxon>Cichorioideae</taxon>
        <taxon>Cichorieae</taxon>
        <taxon>Lactucinae</taxon>
        <taxon>Lactuca</taxon>
    </lineage>
</organism>
<name>A0AAU9MTM6_9ASTR</name>
<proteinExistence type="predicted"/>
<dbReference type="AlphaFoldDB" id="A0AAU9MTM6"/>
<protein>
    <submittedName>
        <fullName evidence="2">Uncharacterized protein</fullName>
    </submittedName>
</protein>
<gene>
    <name evidence="2" type="ORF">LVIROSA_LOCUS14532</name>
</gene>
<reference evidence="2 3" key="1">
    <citation type="submission" date="2022-01" db="EMBL/GenBank/DDBJ databases">
        <authorList>
            <person name="Xiong W."/>
            <person name="Schranz E."/>
        </authorList>
    </citation>
    <scope>NUCLEOTIDE SEQUENCE [LARGE SCALE GENOMIC DNA]</scope>
</reference>
<accession>A0AAU9MTM6</accession>
<evidence type="ECO:0000313" key="2">
    <source>
        <dbReference type="EMBL" id="CAH1427534.1"/>
    </source>
</evidence>